<dbReference type="AlphaFoldDB" id="A0AAV2CKY0"/>
<proteinExistence type="predicted"/>
<accession>A0AAV2CKY0</accession>
<evidence type="ECO:0000313" key="3">
    <source>
        <dbReference type="Proteomes" id="UP001497516"/>
    </source>
</evidence>
<dbReference type="EMBL" id="OZ034813">
    <property type="protein sequence ID" value="CAL1356405.1"/>
    <property type="molecule type" value="Genomic_DNA"/>
</dbReference>
<feature type="compositionally biased region" description="Basic and acidic residues" evidence="1">
    <location>
        <begin position="117"/>
        <end position="130"/>
    </location>
</feature>
<protein>
    <submittedName>
        <fullName evidence="2">Uncharacterized protein</fullName>
    </submittedName>
</protein>
<gene>
    <name evidence="2" type="ORF">LTRI10_LOCUS4111</name>
</gene>
<name>A0AAV2CKY0_9ROSI</name>
<sequence length="165" mass="19357">MSPSSLDSNPDLQPTRQFLRHLKLPQPDWWPFLSHESAAAARRKRRWVRRQPSRRHLVVALPSLLPLPPDLERLSFPSLVHVLRSGKIKPLLRLFDNESTTAHPWKARSRTGSNRGRAVEREPGSEREGEVAERWRRRRRWTGRRVGVEFERREAVGQGEGWLDR</sequence>
<reference evidence="2 3" key="1">
    <citation type="submission" date="2024-04" db="EMBL/GenBank/DDBJ databases">
        <authorList>
            <person name="Fracassetti M."/>
        </authorList>
    </citation>
    <scope>NUCLEOTIDE SEQUENCE [LARGE SCALE GENOMIC DNA]</scope>
</reference>
<evidence type="ECO:0000313" key="2">
    <source>
        <dbReference type="EMBL" id="CAL1356405.1"/>
    </source>
</evidence>
<evidence type="ECO:0000256" key="1">
    <source>
        <dbReference type="SAM" id="MobiDB-lite"/>
    </source>
</evidence>
<dbReference type="Proteomes" id="UP001497516">
    <property type="component" value="Chromosome 1"/>
</dbReference>
<keyword evidence="3" id="KW-1185">Reference proteome</keyword>
<feature type="region of interest" description="Disordered" evidence="1">
    <location>
        <begin position="105"/>
        <end position="130"/>
    </location>
</feature>
<organism evidence="2 3">
    <name type="scientific">Linum trigynum</name>
    <dbReference type="NCBI Taxonomy" id="586398"/>
    <lineage>
        <taxon>Eukaryota</taxon>
        <taxon>Viridiplantae</taxon>
        <taxon>Streptophyta</taxon>
        <taxon>Embryophyta</taxon>
        <taxon>Tracheophyta</taxon>
        <taxon>Spermatophyta</taxon>
        <taxon>Magnoliopsida</taxon>
        <taxon>eudicotyledons</taxon>
        <taxon>Gunneridae</taxon>
        <taxon>Pentapetalae</taxon>
        <taxon>rosids</taxon>
        <taxon>fabids</taxon>
        <taxon>Malpighiales</taxon>
        <taxon>Linaceae</taxon>
        <taxon>Linum</taxon>
    </lineage>
</organism>